<dbReference type="GO" id="GO:0005524">
    <property type="term" value="F:ATP binding"/>
    <property type="evidence" value="ECO:0007669"/>
    <property type="project" value="InterPro"/>
</dbReference>
<dbReference type="KEGG" id="dwd:DSCW_15720"/>
<dbReference type="InterPro" id="IPR011006">
    <property type="entry name" value="CheY-like_superfamily"/>
</dbReference>
<dbReference type="InterPro" id="IPR001789">
    <property type="entry name" value="Sig_transdc_resp-reg_receiver"/>
</dbReference>
<organism evidence="3 4">
    <name type="scientific">Desulfosarcina widdelii</name>
    <dbReference type="NCBI Taxonomy" id="947919"/>
    <lineage>
        <taxon>Bacteria</taxon>
        <taxon>Pseudomonadati</taxon>
        <taxon>Thermodesulfobacteriota</taxon>
        <taxon>Desulfobacteria</taxon>
        <taxon>Desulfobacterales</taxon>
        <taxon>Desulfosarcinaceae</taxon>
        <taxon>Desulfosarcina</taxon>
    </lineage>
</organism>
<evidence type="ECO:0000256" key="1">
    <source>
        <dbReference type="PROSITE-ProRule" id="PRU00169"/>
    </source>
</evidence>
<dbReference type="AlphaFoldDB" id="A0A5K7Z0E1"/>
<feature type="domain" description="Response regulatory" evidence="2">
    <location>
        <begin position="38"/>
        <end position="159"/>
    </location>
</feature>
<dbReference type="Gene3D" id="3.40.50.2300">
    <property type="match status" value="1"/>
</dbReference>
<dbReference type="EMBL" id="AP021875">
    <property type="protein sequence ID" value="BBO74155.1"/>
    <property type="molecule type" value="Genomic_DNA"/>
</dbReference>
<sequence length="989" mass="112086">MVLSTKLFYSESDSRFKLFHELMGRKIGHILLVSTPYDAWIMEEDCRLSERIVNEYRGLNLSKPPRLTWVASATQALAEIESNSFDMVITMPRLADMDAAALGHKIKEKAPDLPVVLLSHDTIPSPEREQPAGNAPGIDQVFVWSGNTDILVALVKHAEDRMNVEKDTRSAGIRVILLVEDSPYYLSSLLPILYRELVSQTQAVMEGTLNEDHRLLTMRARPKILVAGNYEEAMAIYERYEANVLGVISKVRIKRNGRPDENAGADFLGHVYRRRFDIPLLLTGSKPEDAEKAKTVQAAFIDKNSDTLHEEVQRFVKKRLGFGDFIFRTPDGAEIGRASNLKTLEQHLRTIPDDAFMYHCRQNDFSRWLFARTEMTLAARIRPISDEDFSDLDSHRQHLVAMIADRRRGRQKGIVADFDAADADFDTEFFKIGQGSLGGKARGLAFVASLLGQNPDLHTTYNGVDILVPQTLVITTDGFESFVETNQLRHLSKADMPDEKISEHFVNGQFPPWIEEKLRHYLRQVTYPLAIRSSSLLEDAQFRAYAGLYRTYMITNDCPDLEQRLKHLIHAVKLVYASTYYKGPKMFSRRVGHRTEEEKMAVIVQKLVGDQYEDAFYPTFSGVAQSHNYYPFARMKPEEGIVTVAMGLGKTVVEGEKTLRFSPAHPQLLPQRSTVEDVLDNSQRHFYALKMEKTCQSLNSNEGANLWYREVAEAEKELPVQLLASTYVPEEHRIRDTLHIPGQRVLTFARILKYREFPLADIVKDMLALGARGMGCPVEMEFSVNVTEGGDKRPQFAFLQLRPMTARAELEQVTISDQEIENAFCYSVHALGNAKNREMADIVFVKPETFDPAKTVQMVKEIARINASLVKENRKFLLIGPGRWGTADRWLGIPVAWADISGVGAMVETRSERLRAEPSQGSHFFHNITTLGIHYITVFESDGSRLDWDWLAELPRMSDGNFVAHVRMDHPLTLKVDGRTSKGVIVSDS</sequence>
<dbReference type="Proteomes" id="UP000427769">
    <property type="component" value="Chromosome"/>
</dbReference>
<dbReference type="PROSITE" id="PS50110">
    <property type="entry name" value="RESPONSE_REGULATORY"/>
    <property type="match status" value="1"/>
</dbReference>
<keyword evidence="4" id="KW-1185">Reference proteome</keyword>
<dbReference type="SUPFAM" id="SSF56059">
    <property type="entry name" value="Glutathione synthetase ATP-binding domain-like"/>
    <property type="match status" value="1"/>
</dbReference>
<keyword evidence="3" id="KW-0670">Pyruvate</keyword>
<comment type="caution">
    <text evidence="1">Lacks conserved residue(s) required for the propagation of feature annotation.</text>
</comment>
<dbReference type="InterPro" id="IPR002192">
    <property type="entry name" value="PPDK_AMP/ATP-bd"/>
</dbReference>
<name>A0A5K7Z0E1_9BACT</name>
<accession>A0A5K7Z0E1</accession>
<dbReference type="OrthoDB" id="9812167at2"/>
<evidence type="ECO:0000259" key="2">
    <source>
        <dbReference type="PROSITE" id="PS50110"/>
    </source>
</evidence>
<dbReference type="SUPFAM" id="SSF52172">
    <property type="entry name" value="CheY-like"/>
    <property type="match status" value="1"/>
</dbReference>
<gene>
    <name evidence="3" type="ORF">DSCW_15720</name>
</gene>
<dbReference type="GO" id="GO:0000160">
    <property type="term" value="P:phosphorelay signal transduction system"/>
    <property type="evidence" value="ECO:0007669"/>
    <property type="project" value="InterPro"/>
</dbReference>
<proteinExistence type="predicted"/>
<dbReference type="GO" id="GO:0016301">
    <property type="term" value="F:kinase activity"/>
    <property type="evidence" value="ECO:0007669"/>
    <property type="project" value="InterPro"/>
</dbReference>
<dbReference type="Gene3D" id="3.30.1490.20">
    <property type="entry name" value="ATP-grasp fold, A domain"/>
    <property type="match status" value="1"/>
</dbReference>
<dbReference type="Pfam" id="PF01326">
    <property type="entry name" value="PPDK_N"/>
    <property type="match status" value="1"/>
</dbReference>
<evidence type="ECO:0000313" key="4">
    <source>
        <dbReference type="Proteomes" id="UP000427769"/>
    </source>
</evidence>
<protein>
    <submittedName>
        <fullName evidence="3">Phosphoenolpyruvate synthase</fullName>
    </submittedName>
</protein>
<reference evidence="3 4" key="1">
    <citation type="submission" date="2019-11" db="EMBL/GenBank/DDBJ databases">
        <title>Comparative genomics of hydrocarbon-degrading Desulfosarcina strains.</title>
        <authorList>
            <person name="Watanabe M."/>
            <person name="Kojima H."/>
            <person name="Fukui M."/>
        </authorList>
    </citation>
    <scope>NUCLEOTIDE SEQUENCE [LARGE SCALE GENOMIC DNA]</scope>
    <source>
        <strain evidence="3 4">PP31</strain>
    </source>
</reference>
<evidence type="ECO:0000313" key="3">
    <source>
        <dbReference type="EMBL" id="BBO74155.1"/>
    </source>
</evidence>
<dbReference type="InterPro" id="IPR013815">
    <property type="entry name" value="ATP_grasp_subdomain_1"/>
</dbReference>